<sequence length="395" mass="43429">MVYNRKKERVTIMEQKELFARVFGAAPSLRASAAGRINLIGEHVDYCGGKVFPASLNLKCTVLARANGTDEIRVYADDLQIRQDLKLNSLGEYKTLSWGNYQAGVAYILKENGYPLVGCDMLFSCTVPFGSGLSSSAAIEVATAIALCEIAKIPYDLVEIAKLCRRAENEYCGVNCGIMDQFASAMGKKDCAVLLDCKTLEYEYVPLKLKDYAIVVANCNKPHNLVESKYNERRAEVEEALRLLKGEYPQISCLAEVTPAMLEASHCLSGKIYARAAHVAGECDRVRRAAACLKEGDIRTLGKLIDASHESLSKNYEVTGKELDTLAELSRSEEGCIGARMIGAGFGGCIIAIVEKDRVKAFEQHVGERYLHRIGYAASFYRTSVEDGVVVEHFN</sequence>
<dbReference type="InterPro" id="IPR019741">
    <property type="entry name" value="Galactokinase_CS"/>
</dbReference>
<dbReference type="InterPro" id="IPR020568">
    <property type="entry name" value="Ribosomal_Su5_D2-typ_SF"/>
</dbReference>
<dbReference type="GO" id="GO:0005524">
    <property type="term" value="F:ATP binding"/>
    <property type="evidence" value="ECO:0007669"/>
    <property type="project" value="UniProtKB-UniRule"/>
</dbReference>
<feature type="active site" description="Proton acceptor" evidence="11">
    <location>
        <position position="180"/>
    </location>
</feature>
<reference evidence="16 17" key="1">
    <citation type="journal article" date="2019" name="Gut">
        <title>Antibiotics-induced monodominance of a novel gut bacterial order.</title>
        <authorList>
            <person name="Hildebrand F."/>
            <person name="Moitinho-Silva L."/>
            <person name="Blasche S."/>
            <person name="Jahn M.T."/>
            <person name="Gossmann T.I."/>
            <person name="Heuerta-Cepas J."/>
            <person name="Hercog R."/>
            <person name="Luetge M."/>
            <person name="Bahram M."/>
            <person name="Pryszlak A."/>
            <person name="Alves R.J."/>
            <person name="Waszak S.M."/>
            <person name="Zhu A."/>
            <person name="Ye L."/>
            <person name="Costea P.I."/>
            <person name="Aalvink S."/>
            <person name="Belzer C."/>
            <person name="Forslund S.K."/>
            <person name="Sunagawa S."/>
            <person name="Hentschel U."/>
            <person name="Merten C."/>
            <person name="Patil K.R."/>
            <person name="Benes V."/>
            <person name="Bork P."/>
        </authorList>
    </citation>
    <scope>NUCLEOTIDE SEQUENCE [LARGE SCALE GENOMIC DNA]</scope>
    <source>
        <strain evidence="16 17">HDS1380</strain>
    </source>
</reference>
<dbReference type="NCBIfam" id="NF003705">
    <property type="entry name" value="PRK05322.1"/>
    <property type="match status" value="1"/>
</dbReference>
<keyword evidence="17" id="KW-1185">Reference proteome</keyword>
<evidence type="ECO:0000256" key="5">
    <source>
        <dbReference type="ARBA" id="ARBA00022741"/>
    </source>
</evidence>
<keyword evidence="6 11" id="KW-0418">Kinase</keyword>
<keyword evidence="7 11" id="KW-0067">ATP-binding</keyword>
<feature type="binding site" evidence="11">
    <location>
        <begin position="42"/>
        <end position="45"/>
    </location>
    <ligand>
        <name>substrate</name>
    </ligand>
</feature>
<comment type="subcellular location">
    <subcellularLocation>
        <location evidence="11">Cytoplasm</location>
    </subcellularLocation>
</comment>
<accession>A0A4Q2KE18</accession>
<comment type="function">
    <text evidence="11">Catalyzes the transfer of the gamma-phosphate of ATP to D-galactose to form alpha-D-galactose-1-phosphate (Gal-1-P).</text>
</comment>
<evidence type="ECO:0000256" key="3">
    <source>
        <dbReference type="ARBA" id="ARBA00022679"/>
    </source>
</evidence>
<dbReference type="GO" id="GO:0004335">
    <property type="term" value="F:galactokinase activity"/>
    <property type="evidence" value="ECO:0007669"/>
    <property type="project" value="UniProtKB-UniRule"/>
</dbReference>
<feature type="domain" description="GHMP kinase C-terminal" evidence="14">
    <location>
        <begin position="290"/>
        <end position="370"/>
    </location>
</feature>
<comment type="caution">
    <text evidence="16">The sequence shown here is derived from an EMBL/GenBank/DDBJ whole genome shotgun (WGS) entry which is preliminary data.</text>
</comment>
<comment type="pathway">
    <text evidence="11">Carbohydrate metabolism; galactose metabolism.</text>
</comment>
<evidence type="ECO:0000256" key="2">
    <source>
        <dbReference type="ARBA" id="ARBA00022490"/>
    </source>
</evidence>
<dbReference type="PROSITE" id="PS00627">
    <property type="entry name" value="GHMP_KINASES_ATP"/>
    <property type="match status" value="1"/>
</dbReference>
<dbReference type="Pfam" id="PF10509">
    <property type="entry name" value="GalKase_gal_bdg"/>
    <property type="match status" value="1"/>
</dbReference>
<dbReference type="PANTHER" id="PTHR10457:SF7">
    <property type="entry name" value="GALACTOKINASE-RELATED"/>
    <property type="match status" value="1"/>
</dbReference>
<dbReference type="PRINTS" id="PR00959">
    <property type="entry name" value="MEVGALKINASE"/>
</dbReference>
<feature type="binding site" evidence="11">
    <location>
        <position position="230"/>
    </location>
    <ligand>
        <name>substrate</name>
    </ligand>
</feature>
<comment type="similarity">
    <text evidence="1 11">Belongs to the GHMP kinase family. GalK subfamily.</text>
</comment>
<dbReference type="UniPathway" id="UPA00214"/>
<protein>
    <recommendedName>
        <fullName evidence="11 12">Galactokinase</fullName>
        <ecNumber evidence="11 12">2.7.1.6</ecNumber>
    </recommendedName>
    <alternativeName>
        <fullName evidence="11">Galactose kinase</fullName>
    </alternativeName>
</protein>
<evidence type="ECO:0000259" key="14">
    <source>
        <dbReference type="Pfam" id="PF08544"/>
    </source>
</evidence>
<evidence type="ECO:0000256" key="6">
    <source>
        <dbReference type="ARBA" id="ARBA00022777"/>
    </source>
</evidence>
<dbReference type="PANTHER" id="PTHR10457">
    <property type="entry name" value="MEVALONATE KINASE/GALACTOKINASE"/>
    <property type="match status" value="1"/>
</dbReference>
<dbReference type="FunFam" id="3.30.70.890:FF:000001">
    <property type="entry name" value="Galactokinase"/>
    <property type="match status" value="1"/>
</dbReference>
<evidence type="ECO:0000256" key="9">
    <source>
        <dbReference type="ARBA" id="ARBA00023144"/>
    </source>
</evidence>
<dbReference type="NCBIfam" id="TIGR00131">
    <property type="entry name" value="gal_kin"/>
    <property type="match status" value="1"/>
</dbReference>
<dbReference type="PRINTS" id="PR00473">
    <property type="entry name" value="GALCTOKINASE"/>
</dbReference>
<dbReference type="GO" id="GO:0005829">
    <property type="term" value="C:cytosol"/>
    <property type="evidence" value="ECO:0007669"/>
    <property type="project" value="TreeGrafter"/>
</dbReference>
<evidence type="ECO:0000259" key="15">
    <source>
        <dbReference type="Pfam" id="PF10509"/>
    </source>
</evidence>
<dbReference type="HAMAP" id="MF_00246">
    <property type="entry name" value="Galactokinase"/>
    <property type="match status" value="1"/>
</dbReference>
<keyword evidence="9 11" id="KW-0299">Galactose metabolism</keyword>
<feature type="binding site" evidence="11">
    <location>
        <position position="168"/>
    </location>
    <ligand>
        <name>Mg(2+)</name>
        <dbReference type="ChEBI" id="CHEBI:18420"/>
    </ligand>
</feature>
<organism evidence="16 17">
    <name type="scientific">Candidatus Borkfalkia ceftriaxoniphila</name>
    <dbReference type="NCBI Taxonomy" id="2508949"/>
    <lineage>
        <taxon>Bacteria</taxon>
        <taxon>Bacillati</taxon>
        <taxon>Bacillota</taxon>
        <taxon>Clostridia</taxon>
        <taxon>Christensenellales</taxon>
        <taxon>Christensenellaceae</taxon>
        <taxon>Candidatus Borkfalkia</taxon>
    </lineage>
</organism>
<dbReference type="InterPro" id="IPR000705">
    <property type="entry name" value="Galactokinase"/>
</dbReference>
<dbReference type="Gene3D" id="3.30.70.890">
    <property type="entry name" value="GHMP kinase, C-terminal domain"/>
    <property type="match status" value="1"/>
</dbReference>
<dbReference type="OrthoDB" id="250531at2"/>
<dbReference type="InterPro" id="IPR013750">
    <property type="entry name" value="GHMP_kinase_C_dom"/>
</dbReference>
<feature type="site" description="Transition state stabilizer" evidence="11">
    <location>
        <position position="36"/>
    </location>
</feature>
<evidence type="ECO:0000256" key="4">
    <source>
        <dbReference type="ARBA" id="ARBA00022723"/>
    </source>
</evidence>
<keyword evidence="8 11" id="KW-0460">Magnesium</keyword>
<dbReference type="Proteomes" id="UP000291269">
    <property type="component" value="Unassembled WGS sequence"/>
</dbReference>
<dbReference type="GO" id="GO:0000287">
    <property type="term" value="F:magnesium ion binding"/>
    <property type="evidence" value="ECO:0007669"/>
    <property type="project" value="UniProtKB-UniRule"/>
</dbReference>
<feature type="domain" description="Galactokinase N-terminal" evidence="15">
    <location>
        <begin position="17"/>
        <end position="65"/>
    </location>
</feature>
<keyword evidence="4 11" id="KW-0479">Metal-binding</keyword>
<dbReference type="InterPro" id="IPR019539">
    <property type="entry name" value="GalKase_N"/>
</dbReference>
<evidence type="ECO:0000256" key="1">
    <source>
        <dbReference type="ARBA" id="ARBA00006566"/>
    </source>
</evidence>
<dbReference type="Gene3D" id="3.30.230.10">
    <property type="match status" value="1"/>
</dbReference>
<name>A0A4Q2KE18_9FIRM</name>
<keyword evidence="3 11" id="KW-0808">Transferase</keyword>
<dbReference type="EMBL" id="SDOZ01000002">
    <property type="protein sequence ID" value="RXZ61461.1"/>
    <property type="molecule type" value="Genomic_DNA"/>
</dbReference>
<evidence type="ECO:0000313" key="17">
    <source>
        <dbReference type="Proteomes" id="UP000291269"/>
    </source>
</evidence>
<evidence type="ECO:0000256" key="10">
    <source>
        <dbReference type="ARBA" id="ARBA00023277"/>
    </source>
</evidence>
<keyword evidence="10 11" id="KW-0119">Carbohydrate metabolism</keyword>
<dbReference type="SUPFAM" id="SSF55060">
    <property type="entry name" value="GHMP Kinase, C-terminal domain"/>
    <property type="match status" value="1"/>
</dbReference>
<dbReference type="InterPro" id="IPR036554">
    <property type="entry name" value="GHMP_kinase_C_sf"/>
</dbReference>
<comment type="catalytic activity">
    <reaction evidence="11">
        <text>alpha-D-galactose + ATP = alpha-D-galactose 1-phosphate + ADP + H(+)</text>
        <dbReference type="Rhea" id="RHEA:13553"/>
        <dbReference type="ChEBI" id="CHEBI:15378"/>
        <dbReference type="ChEBI" id="CHEBI:28061"/>
        <dbReference type="ChEBI" id="CHEBI:30616"/>
        <dbReference type="ChEBI" id="CHEBI:58336"/>
        <dbReference type="ChEBI" id="CHEBI:456216"/>
        <dbReference type="EC" id="2.7.1.6"/>
    </reaction>
</comment>
<dbReference type="FunFam" id="3.30.230.10:FF:000017">
    <property type="entry name" value="Galactokinase"/>
    <property type="match status" value="1"/>
</dbReference>
<dbReference type="AlphaFoldDB" id="A0A4Q2KE18"/>
<dbReference type="InterPro" id="IPR006206">
    <property type="entry name" value="Mevalonate/galactokinase"/>
</dbReference>
<dbReference type="SUPFAM" id="SSF54211">
    <property type="entry name" value="Ribosomal protein S5 domain 2-like"/>
    <property type="match status" value="1"/>
</dbReference>
<dbReference type="InterPro" id="IPR022963">
    <property type="entry name" value="Galactokinase_bac"/>
</dbReference>
<keyword evidence="5 11" id="KW-0547">Nucleotide-binding</keyword>
<evidence type="ECO:0000256" key="12">
    <source>
        <dbReference type="NCBIfam" id="TIGR00131"/>
    </source>
</evidence>
<feature type="binding site" evidence="11">
    <location>
        <begin position="130"/>
        <end position="136"/>
    </location>
    <ligand>
        <name>ATP</name>
        <dbReference type="ChEBI" id="CHEBI:30616"/>
    </ligand>
</feature>
<evidence type="ECO:0000256" key="8">
    <source>
        <dbReference type="ARBA" id="ARBA00022842"/>
    </source>
</evidence>
<dbReference type="PIRSF" id="PIRSF000530">
    <property type="entry name" value="Galactokinase"/>
    <property type="match status" value="1"/>
</dbReference>
<dbReference type="InterPro" id="IPR014721">
    <property type="entry name" value="Ribsml_uS5_D2-typ_fold_subgr"/>
</dbReference>
<keyword evidence="2 11" id="KW-0963">Cytoplasm</keyword>
<evidence type="ECO:0000256" key="11">
    <source>
        <dbReference type="HAMAP-Rule" id="MF_00246"/>
    </source>
</evidence>
<proteinExistence type="inferred from homology"/>
<evidence type="ECO:0000313" key="16">
    <source>
        <dbReference type="EMBL" id="RXZ61461.1"/>
    </source>
</evidence>
<evidence type="ECO:0000259" key="13">
    <source>
        <dbReference type="Pfam" id="PF00288"/>
    </source>
</evidence>
<dbReference type="EC" id="2.7.1.6" evidence="11 12"/>
<comment type="caution">
    <text evidence="11">Lacks conserved residue(s) required for the propagation of feature annotation.</text>
</comment>
<feature type="binding site" evidence="11">
    <location>
        <position position="136"/>
    </location>
    <ligand>
        <name>Mg(2+)</name>
        <dbReference type="ChEBI" id="CHEBI:18420"/>
    </ligand>
</feature>
<dbReference type="InterPro" id="IPR006204">
    <property type="entry name" value="GHMP_kinase_N_dom"/>
</dbReference>
<dbReference type="PROSITE" id="PS00106">
    <property type="entry name" value="GALACTOKINASE"/>
    <property type="match status" value="1"/>
</dbReference>
<dbReference type="InterPro" id="IPR006203">
    <property type="entry name" value="GHMP_knse_ATP-bd_CS"/>
</dbReference>
<feature type="domain" description="GHMP kinase N-terminal" evidence="13">
    <location>
        <begin position="104"/>
        <end position="188"/>
    </location>
</feature>
<gene>
    <name evidence="11" type="primary">galK</name>
    <name evidence="16" type="ORF">ESZ91_03455</name>
</gene>
<dbReference type="Pfam" id="PF00288">
    <property type="entry name" value="GHMP_kinases_N"/>
    <property type="match status" value="1"/>
</dbReference>
<dbReference type="Pfam" id="PF08544">
    <property type="entry name" value="GHMP_kinases_C"/>
    <property type="match status" value="1"/>
</dbReference>
<dbReference type="GO" id="GO:0006012">
    <property type="term" value="P:galactose metabolic process"/>
    <property type="evidence" value="ECO:0007669"/>
    <property type="project" value="UniProtKB-UniRule"/>
</dbReference>
<evidence type="ECO:0000256" key="7">
    <source>
        <dbReference type="ARBA" id="ARBA00022840"/>
    </source>
</evidence>